<dbReference type="AlphaFoldDB" id="A0A9P7U6W6"/>
<gene>
    <name evidence="1" type="ORF">JMJ77_012436</name>
</gene>
<name>A0A9P7U6W6_9PEZI</name>
<protein>
    <submittedName>
        <fullName evidence="1">Uncharacterized protein</fullName>
    </submittedName>
</protein>
<dbReference type="EMBL" id="JAESDN010000014">
    <property type="protein sequence ID" value="KAG7041920.1"/>
    <property type="molecule type" value="Genomic_DNA"/>
</dbReference>
<reference evidence="1" key="1">
    <citation type="submission" date="2021-05" db="EMBL/GenBank/DDBJ databases">
        <title>Comparative genomics of three Colletotrichum scovillei strains and genetic complementation revealed genes involved fungal growth and virulence on chili pepper.</title>
        <authorList>
            <person name="Hsieh D.-K."/>
            <person name="Chuang S.-C."/>
            <person name="Chen C.-Y."/>
            <person name="Chao Y.-T."/>
            <person name="Lu M.-Y.J."/>
            <person name="Lee M.-H."/>
            <person name="Shih M.-C."/>
        </authorList>
    </citation>
    <scope>NUCLEOTIDE SEQUENCE</scope>
    <source>
        <strain evidence="1">Coll-153</strain>
    </source>
</reference>
<sequence length="67" mass="7325">MFTGYTHSHFLPCIPQSTKSNGGVVRLADFLSLASDGYVCDRCYSQQFAARIPVACLEKPTKCPPIS</sequence>
<evidence type="ECO:0000313" key="2">
    <source>
        <dbReference type="Proteomes" id="UP000699042"/>
    </source>
</evidence>
<accession>A0A9P7U6W6</accession>
<organism evidence="1 2">
    <name type="scientific">Colletotrichum scovillei</name>
    <dbReference type="NCBI Taxonomy" id="1209932"/>
    <lineage>
        <taxon>Eukaryota</taxon>
        <taxon>Fungi</taxon>
        <taxon>Dikarya</taxon>
        <taxon>Ascomycota</taxon>
        <taxon>Pezizomycotina</taxon>
        <taxon>Sordariomycetes</taxon>
        <taxon>Hypocreomycetidae</taxon>
        <taxon>Glomerellales</taxon>
        <taxon>Glomerellaceae</taxon>
        <taxon>Colletotrichum</taxon>
        <taxon>Colletotrichum acutatum species complex</taxon>
    </lineage>
</organism>
<evidence type="ECO:0000313" key="1">
    <source>
        <dbReference type="EMBL" id="KAG7041920.1"/>
    </source>
</evidence>
<keyword evidence="2" id="KW-1185">Reference proteome</keyword>
<proteinExistence type="predicted"/>
<comment type="caution">
    <text evidence="1">The sequence shown here is derived from an EMBL/GenBank/DDBJ whole genome shotgun (WGS) entry which is preliminary data.</text>
</comment>
<dbReference type="Proteomes" id="UP000699042">
    <property type="component" value="Unassembled WGS sequence"/>
</dbReference>